<dbReference type="GO" id="GO:0018189">
    <property type="term" value="P:pyrroloquinoline quinone biosynthetic process"/>
    <property type="evidence" value="ECO:0007669"/>
    <property type="project" value="UniProtKB-UniRule"/>
</dbReference>
<dbReference type="AlphaFoldDB" id="A0A2S6N316"/>
<feature type="domain" description="Metallo-beta-lactamase" evidence="7">
    <location>
        <begin position="50"/>
        <end position="268"/>
    </location>
</feature>
<evidence type="ECO:0000256" key="4">
    <source>
        <dbReference type="ARBA" id="ARBA00022448"/>
    </source>
</evidence>
<accession>A0A2S6N316</accession>
<evidence type="ECO:0000313" key="9">
    <source>
        <dbReference type="Proteomes" id="UP000239089"/>
    </source>
</evidence>
<organism evidence="8 9">
    <name type="scientific">Rhodoblastus sphagnicola</name>
    <dbReference type="NCBI Taxonomy" id="333368"/>
    <lineage>
        <taxon>Bacteria</taxon>
        <taxon>Pseudomonadati</taxon>
        <taxon>Pseudomonadota</taxon>
        <taxon>Alphaproteobacteria</taxon>
        <taxon>Hyphomicrobiales</taxon>
        <taxon>Rhodoblastaceae</taxon>
        <taxon>Rhodoblastus</taxon>
    </lineage>
</organism>
<dbReference type="HAMAP" id="MF_00653">
    <property type="entry name" value="PQQ_syn_PqqB"/>
    <property type="match status" value="1"/>
</dbReference>
<evidence type="ECO:0000256" key="3">
    <source>
        <dbReference type="ARBA" id="ARBA00015084"/>
    </source>
</evidence>
<evidence type="ECO:0000256" key="6">
    <source>
        <dbReference type="HAMAP-Rule" id="MF_00653"/>
    </source>
</evidence>
<proteinExistence type="inferred from homology"/>
<reference evidence="8 9" key="1">
    <citation type="journal article" date="2018" name="Arch. Microbiol.">
        <title>New insights into the metabolic potential of the phototrophic purple bacterium Rhodopila globiformis DSM 161(T) from its draft genome sequence and evidence for a vanadium-dependent nitrogenase.</title>
        <authorList>
            <person name="Imhoff J.F."/>
            <person name="Rahn T."/>
            <person name="Kunzel S."/>
            <person name="Neulinger S.C."/>
        </authorList>
    </citation>
    <scope>NUCLEOTIDE SEQUENCE [LARGE SCALE GENOMIC DNA]</scope>
    <source>
        <strain evidence="8 9">DSM 16996</strain>
    </source>
</reference>
<comment type="function">
    <text evidence="6">May be involved in the transport of PQQ or its precursor to the periplasm.</text>
</comment>
<protein>
    <recommendedName>
        <fullName evidence="3 6">Coenzyme PQQ synthesis protein B</fullName>
    </recommendedName>
    <alternativeName>
        <fullName evidence="6">Pyrroloquinoline quinone biosynthesis protein B</fullName>
    </alternativeName>
</protein>
<keyword evidence="5 6" id="KW-0884">PQQ biosynthesis</keyword>
<dbReference type="InterPro" id="IPR011842">
    <property type="entry name" value="PQQ_synth_PqqB"/>
</dbReference>
<evidence type="ECO:0000313" key="8">
    <source>
        <dbReference type="EMBL" id="PPQ29000.1"/>
    </source>
</evidence>
<evidence type="ECO:0000259" key="7">
    <source>
        <dbReference type="Pfam" id="PF12706"/>
    </source>
</evidence>
<comment type="similarity">
    <text evidence="2 6">Belongs to the PqqB family.</text>
</comment>
<evidence type="ECO:0000256" key="1">
    <source>
        <dbReference type="ARBA" id="ARBA00004886"/>
    </source>
</evidence>
<dbReference type="UniPathway" id="UPA00539"/>
<name>A0A2S6N316_9HYPH</name>
<evidence type="ECO:0000256" key="5">
    <source>
        <dbReference type="ARBA" id="ARBA00022905"/>
    </source>
</evidence>
<dbReference type="Proteomes" id="UP000239089">
    <property type="component" value="Unassembled WGS sequence"/>
</dbReference>
<keyword evidence="9" id="KW-1185">Reference proteome</keyword>
<gene>
    <name evidence="6" type="primary">pqqB</name>
    <name evidence="8" type="ORF">CCR94_16560</name>
</gene>
<dbReference type="OrthoDB" id="9778305at2"/>
<dbReference type="NCBIfam" id="TIGR02108">
    <property type="entry name" value="PQQ_syn_pqqB"/>
    <property type="match status" value="1"/>
</dbReference>
<dbReference type="InterPro" id="IPR036866">
    <property type="entry name" value="RibonucZ/Hydroxyglut_hydro"/>
</dbReference>
<dbReference type="RefSeq" id="WP_104508957.1">
    <property type="nucleotide sequence ID" value="NZ_JACIGC010000011.1"/>
</dbReference>
<comment type="pathway">
    <text evidence="1 6">Cofactor biosynthesis; pyrroloquinoline quinone biosynthesis.</text>
</comment>
<evidence type="ECO:0000256" key="2">
    <source>
        <dbReference type="ARBA" id="ARBA00008481"/>
    </source>
</evidence>
<dbReference type="EMBL" id="NHSJ01000100">
    <property type="protein sequence ID" value="PPQ29000.1"/>
    <property type="molecule type" value="Genomic_DNA"/>
</dbReference>
<keyword evidence="4 6" id="KW-0813">Transport</keyword>
<dbReference type="InterPro" id="IPR001279">
    <property type="entry name" value="Metallo-B-lactamas"/>
</dbReference>
<sequence length="305" mass="33284">MRFLVLGSAAGGGLPQWNCLCENCRLAYANSPRIQRRSQASLAVSADGENWMVLSATPDLRQQILDNPALHPKAAPRHSPIKAVFAPNGDIDNIAGLLVMREMQPFTFFATEAVMAHTRGGVFGVLNADLVARRTVKLEQSIDTGLGFSITPFVTPGKAPLYTEAADEADIELGAEGENTVGLEMAWGGKRFYYMPSCARMTDALRKRLDGADVVFFDGTTFEDDEMIRLGLSRKTAWRMGHMAMNGDKGSIRALSGLAIRRRVFIHINNSNPALLCDSPERARVEASGWEISFDGMAIDMAEVS</sequence>
<dbReference type="Pfam" id="PF12706">
    <property type="entry name" value="Lactamase_B_2"/>
    <property type="match status" value="1"/>
</dbReference>
<dbReference type="Gene3D" id="3.60.15.10">
    <property type="entry name" value="Ribonuclease Z/Hydroxyacylglutathione hydrolase-like"/>
    <property type="match status" value="1"/>
</dbReference>
<comment type="caution">
    <text evidence="8">The sequence shown here is derived from an EMBL/GenBank/DDBJ whole genome shotgun (WGS) entry which is preliminary data.</text>
</comment>
<dbReference type="SUPFAM" id="SSF56281">
    <property type="entry name" value="Metallo-hydrolase/oxidoreductase"/>
    <property type="match status" value="1"/>
</dbReference>